<keyword evidence="4" id="KW-1185">Reference proteome</keyword>
<dbReference type="AlphaFoldDB" id="A0A673KA74"/>
<evidence type="ECO:0000256" key="1">
    <source>
        <dbReference type="ARBA" id="ARBA00006160"/>
    </source>
</evidence>
<dbReference type="InterPro" id="IPR029779">
    <property type="entry name" value="Rmp24-like"/>
</dbReference>
<feature type="compositionally biased region" description="Low complexity" evidence="2">
    <location>
        <begin position="166"/>
        <end position="189"/>
    </location>
</feature>
<organism evidence="3 4">
    <name type="scientific">Sinocyclocheilus rhinocerous</name>
    <dbReference type="NCBI Taxonomy" id="307959"/>
    <lineage>
        <taxon>Eukaryota</taxon>
        <taxon>Metazoa</taxon>
        <taxon>Chordata</taxon>
        <taxon>Craniata</taxon>
        <taxon>Vertebrata</taxon>
        <taxon>Euteleostomi</taxon>
        <taxon>Actinopterygii</taxon>
        <taxon>Neopterygii</taxon>
        <taxon>Teleostei</taxon>
        <taxon>Ostariophysi</taxon>
        <taxon>Cypriniformes</taxon>
        <taxon>Cyprinidae</taxon>
        <taxon>Cyprininae</taxon>
        <taxon>Sinocyclocheilus</taxon>
    </lineage>
</organism>
<gene>
    <name evidence="3" type="primary">cunh18orf21</name>
</gene>
<dbReference type="Ensembl" id="ENSSRHT00000065140.1">
    <property type="protein sequence ID" value="ENSSRHP00000063379.1"/>
    <property type="gene ID" value="ENSSRHG00000031590.1"/>
</dbReference>
<protein>
    <submittedName>
        <fullName evidence="3">UPF0711 protein C18orf21 homolog</fullName>
    </submittedName>
</protein>
<dbReference type="PROSITE" id="PS51257">
    <property type="entry name" value="PROKAR_LIPOPROTEIN"/>
    <property type="match status" value="1"/>
</dbReference>
<dbReference type="Proteomes" id="UP000472270">
    <property type="component" value="Unassembled WGS sequence"/>
</dbReference>
<evidence type="ECO:0000256" key="2">
    <source>
        <dbReference type="SAM" id="MobiDB-lite"/>
    </source>
</evidence>
<dbReference type="Pfam" id="PF15719">
    <property type="entry name" value="Rmp24-like"/>
    <property type="match status" value="1"/>
</dbReference>
<comment type="similarity">
    <text evidence="1">Belongs to the UPF0711 family.</text>
</comment>
<feature type="compositionally biased region" description="Polar residues" evidence="2">
    <location>
        <begin position="149"/>
        <end position="158"/>
    </location>
</feature>
<dbReference type="PANTHER" id="PTHR31402">
    <property type="entry name" value="UPF0711 PROTEIN C18ORF21"/>
    <property type="match status" value="1"/>
</dbReference>
<reference evidence="3" key="2">
    <citation type="submission" date="2025-09" db="UniProtKB">
        <authorList>
            <consortium name="Ensembl"/>
        </authorList>
    </citation>
    <scope>IDENTIFICATION</scope>
</reference>
<accession>A0A673KA74</accession>
<dbReference type="PANTHER" id="PTHR31402:SF2">
    <property type="entry name" value="UPF0711 PROTEIN C18ORF21"/>
    <property type="match status" value="1"/>
</dbReference>
<reference evidence="3" key="1">
    <citation type="submission" date="2025-08" db="UniProtKB">
        <authorList>
            <consortium name="Ensembl"/>
        </authorList>
    </citation>
    <scope>IDENTIFICATION</scope>
</reference>
<evidence type="ECO:0000313" key="3">
    <source>
        <dbReference type="Ensembl" id="ENSSRHP00000063379.1"/>
    </source>
</evidence>
<name>A0A673KA74_9TELE</name>
<proteinExistence type="inferred from homology"/>
<evidence type="ECO:0000313" key="4">
    <source>
        <dbReference type="Proteomes" id="UP000472270"/>
    </source>
</evidence>
<sequence length="218" mass="24183">MTTYWKSCPKCQTILRIEHSITCFILTSCHAKNLHYISLSIPASALPVSMICPFCFQWRQLGNHHVRLRPKRKPTATIRRLLKRESAGKRLSAEQTVVLQKFKRASNALMATCHTCNKMSRQPGMNRELLTTLSKNRSTPGSAGKHRTPQSTNKSTPKSAIDKTPSGTPRSVSSNTSSSSSKPGSAKSSPFARLKKILMLENKQQSKKGGLKDFLSSL</sequence>
<feature type="region of interest" description="Disordered" evidence="2">
    <location>
        <begin position="134"/>
        <end position="191"/>
    </location>
</feature>